<dbReference type="EC" id="2.7.7.49" evidence="1"/>
<dbReference type="GO" id="GO:0003964">
    <property type="term" value="F:RNA-directed DNA polymerase activity"/>
    <property type="evidence" value="ECO:0007669"/>
    <property type="project" value="UniProtKB-EC"/>
</dbReference>
<feature type="domain" description="Integrase zinc-binding" evidence="2">
    <location>
        <begin position="17"/>
        <end position="75"/>
    </location>
</feature>
<dbReference type="InterPro" id="IPR041588">
    <property type="entry name" value="Integrase_H2C2"/>
</dbReference>
<dbReference type="InterPro" id="IPR036397">
    <property type="entry name" value="RNaseH_sf"/>
</dbReference>
<sequence>EDDLVWYIRNGRKQLVVPLDFWRRVIYTYHDAPMAGHPGRDETVQAITTLYYWPAVNRQVKTYVKYCLVCASTKKGGANQERAPLRPHPPQRPWQCISLDVMGPYPVSKKKNKYLLVATDLCTKWIEAEAVPEVNTRRVLKFLESIYNRWGYPEQ</sequence>
<protein>
    <recommendedName>
        <fullName evidence="1">RNA-directed DNA polymerase</fullName>
        <ecNumber evidence="1">2.7.7.49</ecNumber>
    </recommendedName>
</protein>
<proteinExistence type="predicted"/>
<gene>
    <name evidence="3" type="primary">NYNRI</name>
</gene>
<dbReference type="PANTHER" id="PTHR37984">
    <property type="entry name" value="PROTEIN CBG26694"/>
    <property type="match status" value="1"/>
</dbReference>
<organism evidence="3">
    <name type="scientific">Anoplophora glabripennis</name>
    <name type="common">Asian longhorn beetle</name>
    <name type="synonym">Anoplophora nobilis</name>
    <dbReference type="NCBI Taxonomy" id="217634"/>
    <lineage>
        <taxon>Eukaryota</taxon>
        <taxon>Metazoa</taxon>
        <taxon>Ecdysozoa</taxon>
        <taxon>Arthropoda</taxon>
        <taxon>Hexapoda</taxon>
        <taxon>Insecta</taxon>
        <taxon>Pterygota</taxon>
        <taxon>Neoptera</taxon>
        <taxon>Endopterygota</taxon>
        <taxon>Coleoptera</taxon>
        <taxon>Polyphaga</taxon>
        <taxon>Cucujiformia</taxon>
        <taxon>Chrysomeloidea</taxon>
        <taxon>Cerambycidae</taxon>
        <taxon>Lamiinae</taxon>
        <taxon>Lamiini</taxon>
        <taxon>Anoplophora</taxon>
    </lineage>
</organism>
<dbReference type="Gene3D" id="1.10.340.70">
    <property type="match status" value="1"/>
</dbReference>
<dbReference type="InterPro" id="IPR012337">
    <property type="entry name" value="RNaseH-like_sf"/>
</dbReference>
<dbReference type="AlphaFoldDB" id="V5IA85"/>
<dbReference type="Pfam" id="PF17921">
    <property type="entry name" value="Integrase_H2C2"/>
    <property type="match status" value="1"/>
</dbReference>
<dbReference type="EMBL" id="GALX01001625">
    <property type="protein sequence ID" value="JAB66841.1"/>
    <property type="molecule type" value="Transcribed_RNA"/>
</dbReference>
<dbReference type="SUPFAM" id="SSF53098">
    <property type="entry name" value="Ribonuclease H-like"/>
    <property type="match status" value="1"/>
</dbReference>
<dbReference type="FunFam" id="1.10.340.70:FF:000001">
    <property type="entry name" value="Retrovirus-related Pol polyprotein from transposon gypsy-like Protein"/>
    <property type="match status" value="1"/>
</dbReference>
<dbReference type="InterPro" id="IPR050951">
    <property type="entry name" value="Retrovirus_Pol_polyprotein"/>
</dbReference>
<dbReference type="Gene3D" id="3.30.420.10">
    <property type="entry name" value="Ribonuclease H-like superfamily/Ribonuclease H"/>
    <property type="match status" value="1"/>
</dbReference>
<reference evidence="3" key="1">
    <citation type="submission" date="2013-07" db="EMBL/GenBank/DDBJ databases">
        <title>Midgut Transcriptome Profiling of Anoplphora glabripennis, a Lignocellulose Degrading, Wood-Boring Cerambycid.</title>
        <authorList>
            <person name="Scully E.D."/>
            <person name="Hoover K."/>
            <person name="Carlson J.E."/>
            <person name="Tien M."/>
            <person name="Geib S.M."/>
        </authorList>
    </citation>
    <scope>NUCLEOTIDE SEQUENCE</scope>
</reference>
<feature type="non-terminal residue" evidence="3">
    <location>
        <position position="1"/>
    </location>
</feature>
<dbReference type="GO" id="GO:0003676">
    <property type="term" value="F:nucleic acid binding"/>
    <property type="evidence" value="ECO:0007669"/>
    <property type="project" value="InterPro"/>
</dbReference>
<evidence type="ECO:0000256" key="1">
    <source>
        <dbReference type="ARBA" id="ARBA00012493"/>
    </source>
</evidence>
<accession>V5IA85</accession>
<feature type="non-terminal residue" evidence="3">
    <location>
        <position position="155"/>
    </location>
</feature>
<name>V5IA85_ANOGL</name>
<evidence type="ECO:0000313" key="3">
    <source>
        <dbReference type="EMBL" id="JAB66841.1"/>
    </source>
</evidence>
<evidence type="ECO:0000259" key="2">
    <source>
        <dbReference type="Pfam" id="PF17921"/>
    </source>
</evidence>
<dbReference type="PANTHER" id="PTHR37984:SF15">
    <property type="entry name" value="INTEGRASE CATALYTIC DOMAIN-CONTAINING PROTEIN"/>
    <property type="match status" value="1"/>
</dbReference>